<dbReference type="Gramene" id="TraesCAD_scaffold_001703_01G000100.1">
    <property type="protein sequence ID" value="TraesCAD_scaffold_001703_01G000100.1"/>
    <property type="gene ID" value="TraesCAD_scaffold_001703_01G000100"/>
</dbReference>
<evidence type="ECO:0000313" key="3">
    <source>
        <dbReference type="Proteomes" id="UP000019116"/>
    </source>
</evidence>
<dbReference type="Gramene" id="TraesCS4A02G439300.1">
    <property type="protein sequence ID" value="TraesCS4A02G439300.1"/>
    <property type="gene ID" value="TraesCS4A02G439300"/>
</dbReference>
<dbReference type="PANTHER" id="PTHR36480:SF3">
    <property type="entry name" value="OS06G0118900 PROTEIN"/>
    <property type="match status" value="1"/>
</dbReference>
<dbReference type="Gramene" id="TraesRN4A0101134700.1">
    <property type="protein sequence ID" value="TraesRN4A0101134700.1"/>
    <property type="gene ID" value="TraesRN4A0101134700"/>
</dbReference>
<protein>
    <recommendedName>
        <fullName evidence="4">Late embryogenesis abundant protein LEA-2 subgroup domain-containing protein</fullName>
    </recommendedName>
</protein>
<feature type="transmembrane region" description="Helical" evidence="1">
    <location>
        <begin position="27"/>
        <end position="49"/>
    </location>
</feature>
<dbReference type="Gramene" id="TraesCS4A03G1095500.1">
    <property type="protein sequence ID" value="TraesCS4A03G1095500.1.CDS"/>
    <property type="gene ID" value="TraesCS4A03G1095500"/>
</dbReference>
<keyword evidence="1" id="KW-1133">Transmembrane helix</keyword>
<reference evidence="2" key="1">
    <citation type="submission" date="2018-08" db="EMBL/GenBank/DDBJ databases">
        <authorList>
            <person name="Rossello M."/>
        </authorList>
    </citation>
    <scope>NUCLEOTIDE SEQUENCE [LARGE SCALE GENOMIC DNA]</scope>
    <source>
        <strain evidence="2">cv. Chinese Spring</strain>
    </source>
</reference>
<dbReference type="PANTHER" id="PTHR36480">
    <property type="entry name" value="OS06G0118900 PROTEIN-RELATED"/>
    <property type="match status" value="1"/>
</dbReference>
<evidence type="ECO:0000313" key="2">
    <source>
        <dbReference type="EnsemblPlants" id="TraesCS4A02G439300.1"/>
    </source>
</evidence>
<organism evidence="2">
    <name type="scientific">Triticum aestivum</name>
    <name type="common">Wheat</name>
    <dbReference type="NCBI Taxonomy" id="4565"/>
    <lineage>
        <taxon>Eukaryota</taxon>
        <taxon>Viridiplantae</taxon>
        <taxon>Streptophyta</taxon>
        <taxon>Embryophyta</taxon>
        <taxon>Tracheophyta</taxon>
        <taxon>Spermatophyta</taxon>
        <taxon>Magnoliopsida</taxon>
        <taxon>Liliopsida</taxon>
        <taxon>Poales</taxon>
        <taxon>Poaceae</taxon>
        <taxon>BOP clade</taxon>
        <taxon>Pooideae</taxon>
        <taxon>Triticodae</taxon>
        <taxon>Triticeae</taxon>
        <taxon>Triticinae</taxon>
        <taxon>Triticum</taxon>
    </lineage>
</organism>
<keyword evidence="1" id="KW-0812">Transmembrane</keyword>
<accession>A0A3B6I644</accession>
<name>A0A3B6I644_WHEAT</name>
<dbReference type="AlphaFoldDB" id="A0A3B6I644"/>
<evidence type="ECO:0000256" key="1">
    <source>
        <dbReference type="SAM" id="Phobius"/>
    </source>
</evidence>
<keyword evidence="1" id="KW-0472">Membrane</keyword>
<evidence type="ECO:0008006" key="4">
    <source>
        <dbReference type="Google" id="ProtNLM"/>
    </source>
</evidence>
<dbReference type="Proteomes" id="UP000019116">
    <property type="component" value="Chromosome 4A"/>
</dbReference>
<dbReference type="OrthoDB" id="677015at2759"/>
<dbReference type="OMA" id="DESKFWT"/>
<dbReference type="SMR" id="A0A3B6I644"/>
<reference evidence="2" key="2">
    <citation type="submission" date="2018-10" db="UniProtKB">
        <authorList>
            <consortium name="EnsemblPlants"/>
        </authorList>
    </citation>
    <scope>IDENTIFICATION</scope>
</reference>
<sequence>MHSDITTPTTNTKATADETKFWTPRNYILASLGGTLAVTAIIIIVSVILGPAHISFSIVHASRSDPRIPYLNLTITATNGSRKRAAVRYRSVFVDLKNSTSAAGRNTMHAKVYAAPPTDDYLRPGTAPAIFNASVGVLATGTSGLFVSRRLNGTGFTVVVSASVRFRVGRLRTRVYDIKVSCPRVYFPVEGSSNVTAPPINCTA</sequence>
<dbReference type="Gramene" id="TraesROB_scaffold_003325_01G000800.1">
    <property type="protein sequence ID" value="TraesROB_scaffold_003325_01G000800.1"/>
    <property type="gene ID" value="TraesROB_scaffold_003325_01G000800"/>
</dbReference>
<keyword evidence="3" id="KW-1185">Reference proteome</keyword>
<dbReference type="EnsemblPlants" id="TraesCS4A02G439300.1">
    <property type="protein sequence ID" value="TraesCS4A02G439300.1"/>
    <property type="gene ID" value="TraesCS4A02G439300"/>
</dbReference>
<proteinExistence type="predicted"/>